<dbReference type="EMBL" id="FN653197">
    <property type="protein sequence ID" value="CBY13554.1"/>
    <property type="molecule type" value="Genomic_DNA"/>
</dbReference>
<keyword evidence="1" id="KW-0812">Transmembrane</keyword>
<evidence type="ECO:0000313" key="3">
    <source>
        <dbReference type="Proteomes" id="UP000001307"/>
    </source>
</evidence>
<dbReference type="Proteomes" id="UP000001307">
    <property type="component" value="Unassembled WGS sequence"/>
</dbReference>
<name>E4XV23_OIKDI</name>
<gene>
    <name evidence="2" type="ORF">GSOID_T00005348001</name>
</gene>
<dbReference type="InParanoid" id="E4XV23"/>
<proteinExistence type="predicted"/>
<evidence type="ECO:0000256" key="1">
    <source>
        <dbReference type="SAM" id="Phobius"/>
    </source>
</evidence>
<feature type="transmembrane region" description="Helical" evidence="1">
    <location>
        <begin position="45"/>
        <end position="68"/>
    </location>
</feature>
<sequence>MEFAIKVDSTFGRLRLNKIDFLEFLIRDEINWVGQIIQNSFVLDWTILVMVVYCILCITTLMTSVSVLKKRKSQQGKIDIENEIMLEDY</sequence>
<dbReference type="AlphaFoldDB" id="E4XV23"/>
<keyword evidence="3" id="KW-1185">Reference proteome</keyword>
<reference evidence="2" key="1">
    <citation type="journal article" date="2010" name="Science">
        <title>Plasticity of animal genome architecture unmasked by rapid evolution of a pelagic tunicate.</title>
        <authorList>
            <person name="Denoeud F."/>
            <person name="Henriet S."/>
            <person name="Mungpakdee S."/>
            <person name="Aury J.M."/>
            <person name="Da Silva C."/>
            <person name="Brinkmann H."/>
            <person name="Mikhaleva J."/>
            <person name="Olsen L.C."/>
            <person name="Jubin C."/>
            <person name="Canestro C."/>
            <person name="Bouquet J.M."/>
            <person name="Danks G."/>
            <person name="Poulain J."/>
            <person name="Campsteijn C."/>
            <person name="Adamski M."/>
            <person name="Cross I."/>
            <person name="Yadetie F."/>
            <person name="Muffato M."/>
            <person name="Louis A."/>
            <person name="Butcher S."/>
            <person name="Tsagkogeorga G."/>
            <person name="Konrad A."/>
            <person name="Singh S."/>
            <person name="Jensen M.F."/>
            <person name="Cong E.H."/>
            <person name="Eikeseth-Otteraa H."/>
            <person name="Noel B."/>
            <person name="Anthouard V."/>
            <person name="Porcel B.M."/>
            <person name="Kachouri-Lafond R."/>
            <person name="Nishino A."/>
            <person name="Ugolini M."/>
            <person name="Chourrout P."/>
            <person name="Nishida H."/>
            <person name="Aasland R."/>
            <person name="Huzurbazar S."/>
            <person name="Westhof E."/>
            <person name="Delsuc F."/>
            <person name="Lehrach H."/>
            <person name="Reinhardt R."/>
            <person name="Weissenbach J."/>
            <person name="Roy S.W."/>
            <person name="Artiguenave F."/>
            <person name="Postlethwait J.H."/>
            <person name="Manak J.R."/>
            <person name="Thompson E.M."/>
            <person name="Jaillon O."/>
            <person name="Du Pasquier L."/>
            <person name="Boudinot P."/>
            <person name="Liberles D.A."/>
            <person name="Volff J.N."/>
            <person name="Philippe H."/>
            <person name="Lenhard B."/>
            <person name="Roest Crollius H."/>
            <person name="Wincker P."/>
            <person name="Chourrout D."/>
        </authorList>
    </citation>
    <scope>NUCLEOTIDE SEQUENCE [LARGE SCALE GENOMIC DNA]</scope>
</reference>
<organism evidence="2">
    <name type="scientific">Oikopleura dioica</name>
    <name type="common">Tunicate</name>
    <dbReference type="NCBI Taxonomy" id="34765"/>
    <lineage>
        <taxon>Eukaryota</taxon>
        <taxon>Metazoa</taxon>
        <taxon>Chordata</taxon>
        <taxon>Tunicata</taxon>
        <taxon>Appendicularia</taxon>
        <taxon>Copelata</taxon>
        <taxon>Oikopleuridae</taxon>
        <taxon>Oikopleura</taxon>
    </lineage>
</organism>
<accession>E4XV23</accession>
<keyword evidence="1" id="KW-0472">Membrane</keyword>
<protein>
    <submittedName>
        <fullName evidence="2">Uncharacterized protein</fullName>
    </submittedName>
</protein>
<keyword evidence="1" id="KW-1133">Transmembrane helix</keyword>
<dbReference type="OrthoDB" id="10564710at2759"/>
<evidence type="ECO:0000313" key="2">
    <source>
        <dbReference type="EMBL" id="CBY13554.1"/>
    </source>
</evidence>